<evidence type="ECO:0000256" key="1">
    <source>
        <dbReference type="SAM" id="MobiDB-lite"/>
    </source>
</evidence>
<dbReference type="SUPFAM" id="SSF50494">
    <property type="entry name" value="Trypsin-like serine proteases"/>
    <property type="match status" value="1"/>
</dbReference>
<feature type="region of interest" description="Disordered" evidence="1">
    <location>
        <begin position="739"/>
        <end position="759"/>
    </location>
</feature>
<evidence type="ECO:0000313" key="3">
    <source>
        <dbReference type="Proteomes" id="UP001214441"/>
    </source>
</evidence>
<feature type="compositionally biased region" description="Basic and acidic residues" evidence="1">
    <location>
        <begin position="1263"/>
        <end position="1280"/>
    </location>
</feature>
<dbReference type="GO" id="GO:0006508">
    <property type="term" value="P:proteolysis"/>
    <property type="evidence" value="ECO:0007669"/>
    <property type="project" value="UniProtKB-KW"/>
</dbReference>
<accession>A0ABT6ZU83</accession>
<evidence type="ECO:0000313" key="2">
    <source>
        <dbReference type="EMBL" id="MDJ1132630.1"/>
    </source>
</evidence>
<dbReference type="Gene3D" id="2.40.10.120">
    <property type="match status" value="1"/>
</dbReference>
<feature type="region of interest" description="Disordered" evidence="1">
    <location>
        <begin position="1263"/>
        <end position="1293"/>
    </location>
</feature>
<dbReference type="Proteomes" id="UP001214441">
    <property type="component" value="Unassembled WGS sequence"/>
</dbReference>
<dbReference type="RefSeq" id="WP_274044026.1">
    <property type="nucleotide sequence ID" value="NZ_JANCPR020000009.1"/>
</dbReference>
<protein>
    <submittedName>
        <fullName evidence="2">Serine protease</fullName>
    </submittedName>
</protein>
<dbReference type="InterPro" id="IPR027417">
    <property type="entry name" value="P-loop_NTPase"/>
</dbReference>
<feature type="compositionally biased region" description="Low complexity" evidence="1">
    <location>
        <begin position="428"/>
        <end position="442"/>
    </location>
</feature>
<keyword evidence="2" id="KW-0645">Protease</keyword>
<proteinExistence type="predicted"/>
<sequence>MSAVRGETTLVRICDLAGRARGSGFLADSLGTLVTSHEAVDGLSRAVVHAPGDRTFLAESGDITPLPEWDLALLRTEGLGLTPLVIGAERPHLGGTAVVIAGEEPIPATVSGTVAATYTSTDRYHPLEQVLELALPEAASVQLRLSRRVSGAPVLDVATGSVLGVLGTALHTPGRACGYAVPLYAAGVLAPEGPLGVLLRRNGASVPGFGADLNLAGALQLTATSVGSAVERCARAVARPQVAGELGAFAAGPASVVGLVGPPGTGRTTELAALAARRARGAAPAPTVWLRGADLRADDGSVREAVARALAAAGRIVTASWEAARTEQTVGDPGDANPDVVARLARTAGRPLLVLLDAPEEMPPQLAYRLRQWTIGTASWLRASGARMAVACGPEYWEQAVAPFPGDMLHTPGSGAAAALTSGDPSTPAGQDPARGPGPARAPRGDDGAPLPGCVRLGDLPQRLAARARAAYGLPDGALAPADAGHPLAMRMLSEVRAAQTGQGHARPSRAQIFSAHLDLVCLRVALRLVAGERPTGRYGSAMRRLAARVSGRLHEAARRCLGPGQGELSRAAFEELFPWGGGWAPAVLAEGVLGPAGDGYRFADEEFADWLQGRHLELDSALDALVHRRSDSAAVPVPRHRLGPVVQALLLRGRRAGPEALAQRLLRLVGELGPPRADARAELADDAVWWASHLLSATLLRVQDARPYTRVLRALAERVAAAAVDAAVGAAGAGMGAGAGNADAVSGGSERDAAGGGGSEEWRRALWEGFGPWFWRRLPLRTAEKAELLRLLLPADPPYVPEAWSEEDASRGDRRPRYLDVLGDLLQAEPRAVQRLLCEWFSDLRPLRQRGDAGPELAPTVATAAQALLHTFRHRAVDDLVEALVDAAHPRADELLAELVHDEPSAVCRAVEGWAHDTRAERRVAAATYGVRAARRIRTESDREPLRRAAAALLDRPGDRTLHHAALALLVRDPGSRSRYLGAGLERFAATGDAELASALGAALSTHPEPVFAAFHALLTEAGGTGPGLPEAGVTEPGVMRPGLTEPGRSVAPAQAQVLRALAEVRTPALARRAALLVREYAARSPTCAQDAVAAFVRRRLGHGPAARAVMRPLVDELLRTQGASFRAGLARALGSGEGALRDELLDVLLVAERELPVLEAALDAVVRHGLGRRAEDGQAADLGAAGQHRAGQSPAGQWPEGELVRRIGLRMARTPQGAASFDRGLVGLARELPGFAGAVREWVAGSPGAWTAVVGPSARRMCDSLDDRSRPQDGEGRPGRYGGQAGQGRQP</sequence>
<keyword evidence="2" id="KW-0378">Hydrolase</keyword>
<gene>
    <name evidence="2" type="ORF">NMN56_011845</name>
</gene>
<name>A0ABT6ZU83_9ACTN</name>
<dbReference type="EMBL" id="JANCPR020000009">
    <property type="protein sequence ID" value="MDJ1132630.1"/>
    <property type="molecule type" value="Genomic_DNA"/>
</dbReference>
<dbReference type="GO" id="GO:0008233">
    <property type="term" value="F:peptidase activity"/>
    <property type="evidence" value="ECO:0007669"/>
    <property type="project" value="UniProtKB-KW"/>
</dbReference>
<keyword evidence="3" id="KW-1185">Reference proteome</keyword>
<dbReference type="Pfam" id="PF13365">
    <property type="entry name" value="Trypsin_2"/>
    <property type="match status" value="1"/>
</dbReference>
<feature type="compositionally biased region" description="Gly residues" evidence="1">
    <location>
        <begin position="1281"/>
        <end position="1293"/>
    </location>
</feature>
<reference evidence="2 3" key="1">
    <citation type="submission" date="2023-05" db="EMBL/GenBank/DDBJ databases">
        <title>Streptantibioticus silvisoli sp. nov., acidotolerant actinomycetes 1 from pine litter.</title>
        <authorList>
            <person name="Swiecimska M."/>
            <person name="Golinska P."/>
            <person name="Sangal V."/>
            <person name="Wachnowicz B."/>
            <person name="Goodfellow M."/>
        </authorList>
    </citation>
    <scope>NUCLEOTIDE SEQUENCE [LARGE SCALE GENOMIC DNA]</scope>
    <source>
        <strain evidence="2 3">DSM 42109</strain>
    </source>
</reference>
<organism evidence="2 3">
    <name type="scientific">Streptomyces iconiensis</name>
    <dbReference type="NCBI Taxonomy" id="1384038"/>
    <lineage>
        <taxon>Bacteria</taxon>
        <taxon>Bacillati</taxon>
        <taxon>Actinomycetota</taxon>
        <taxon>Actinomycetes</taxon>
        <taxon>Kitasatosporales</taxon>
        <taxon>Streptomycetaceae</taxon>
        <taxon>Streptomyces</taxon>
    </lineage>
</organism>
<dbReference type="InterPro" id="IPR009003">
    <property type="entry name" value="Peptidase_S1_PA"/>
</dbReference>
<feature type="region of interest" description="Disordered" evidence="1">
    <location>
        <begin position="412"/>
        <end position="454"/>
    </location>
</feature>
<dbReference type="SUPFAM" id="SSF52540">
    <property type="entry name" value="P-loop containing nucleoside triphosphate hydrolases"/>
    <property type="match status" value="1"/>
</dbReference>
<comment type="caution">
    <text evidence="2">The sequence shown here is derived from an EMBL/GenBank/DDBJ whole genome shotgun (WGS) entry which is preliminary data.</text>
</comment>